<evidence type="ECO:0000313" key="3">
    <source>
        <dbReference type="EMBL" id="MBB4083558.1"/>
    </source>
</evidence>
<evidence type="ECO:0000313" key="4">
    <source>
        <dbReference type="Proteomes" id="UP000529946"/>
    </source>
</evidence>
<reference evidence="3 4" key="1">
    <citation type="submission" date="2020-08" db="EMBL/GenBank/DDBJ databases">
        <title>Genomic Encyclopedia of Type Strains, Phase IV (KMG-IV): sequencing the most valuable type-strain genomes for metagenomic binning, comparative biology and taxonomic classification.</title>
        <authorList>
            <person name="Goeker M."/>
        </authorList>
    </citation>
    <scope>NUCLEOTIDE SEQUENCE [LARGE SCALE GENOMIC DNA]</scope>
    <source>
        <strain evidence="3 4">DSM 23960</strain>
    </source>
</reference>
<keyword evidence="1" id="KW-0732">Signal</keyword>
<accession>A0A7W6JEA8</accession>
<name>A0A7W6JEA8_9CAUL</name>
<feature type="signal peptide" evidence="1">
    <location>
        <begin position="1"/>
        <end position="20"/>
    </location>
</feature>
<gene>
    <name evidence="3" type="ORF">GGR12_002424</name>
</gene>
<feature type="domain" description="DUF2059" evidence="2">
    <location>
        <begin position="101"/>
        <end position="141"/>
    </location>
</feature>
<dbReference type="Proteomes" id="UP000529946">
    <property type="component" value="Unassembled WGS sequence"/>
</dbReference>
<proteinExistence type="predicted"/>
<protein>
    <recommendedName>
        <fullName evidence="2">DUF2059 domain-containing protein</fullName>
    </recommendedName>
</protein>
<dbReference type="Pfam" id="PF09832">
    <property type="entry name" value="DUF2059"/>
    <property type="match status" value="1"/>
</dbReference>
<dbReference type="AlphaFoldDB" id="A0A7W6JEA8"/>
<feature type="chain" id="PRO_5030969702" description="DUF2059 domain-containing protein" evidence="1">
    <location>
        <begin position="21"/>
        <end position="171"/>
    </location>
</feature>
<comment type="caution">
    <text evidence="3">The sequence shown here is derived from an EMBL/GenBank/DDBJ whole genome shotgun (WGS) entry which is preliminary data.</text>
</comment>
<sequence length="171" mass="18671">MRVPAVIAALSLAFATPGLAQTAPPAAPDSATRQQNLDLAGQYLELTQGSNLSKVVSQQLERSYGRSEMPADQQAWLAENMALAFDDVLGATLRDMRDDVADRFTREELQAAIAFYETPVGQSVARKDLELNMMMQEAMMPHLVRAMAALSEKFCLRFECPGSGSAAIKQF</sequence>
<dbReference type="RefSeq" id="WP_183204644.1">
    <property type="nucleotide sequence ID" value="NZ_BAAAER010000009.1"/>
</dbReference>
<evidence type="ECO:0000259" key="2">
    <source>
        <dbReference type="Pfam" id="PF09832"/>
    </source>
</evidence>
<keyword evidence="4" id="KW-1185">Reference proteome</keyword>
<organism evidence="3 4">
    <name type="scientific">Brevundimonas lenta</name>
    <dbReference type="NCBI Taxonomy" id="424796"/>
    <lineage>
        <taxon>Bacteria</taxon>
        <taxon>Pseudomonadati</taxon>
        <taxon>Pseudomonadota</taxon>
        <taxon>Alphaproteobacteria</taxon>
        <taxon>Caulobacterales</taxon>
        <taxon>Caulobacteraceae</taxon>
        <taxon>Brevundimonas</taxon>
    </lineage>
</organism>
<evidence type="ECO:0000256" key="1">
    <source>
        <dbReference type="SAM" id="SignalP"/>
    </source>
</evidence>
<dbReference type="EMBL" id="JACIDM010000002">
    <property type="protein sequence ID" value="MBB4083558.1"/>
    <property type="molecule type" value="Genomic_DNA"/>
</dbReference>
<dbReference type="InterPro" id="IPR018637">
    <property type="entry name" value="DUF2059"/>
</dbReference>